<keyword evidence="1" id="KW-0732">Signal</keyword>
<sequence length="112" mass="12563">MRFALLLLSLSPFLCPPALAHDAASGWQYEAFCCNGNSHNGDCQMIPSEKVRIIAGGYKITLAPGDHRLATRSHIFRLSQDTTRRSQDGEYHLCLYPDENTPRCFYAPELGF</sequence>
<evidence type="ECO:0000256" key="1">
    <source>
        <dbReference type="SAM" id="SignalP"/>
    </source>
</evidence>
<proteinExistence type="predicted"/>
<gene>
    <name evidence="2" type="ORF">ACFOHH_24685</name>
</gene>
<organism evidence="2 3">
    <name type="scientific">Shinella pollutisoli</name>
    <dbReference type="NCBI Taxonomy" id="2250594"/>
    <lineage>
        <taxon>Bacteria</taxon>
        <taxon>Pseudomonadati</taxon>
        <taxon>Pseudomonadota</taxon>
        <taxon>Alphaproteobacteria</taxon>
        <taxon>Hyphomicrobiales</taxon>
        <taxon>Rhizobiaceae</taxon>
        <taxon>Shinella</taxon>
    </lineage>
</organism>
<comment type="caution">
    <text evidence="2">The sequence shown here is derived from an EMBL/GenBank/DDBJ whole genome shotgun (WGS) entry which is preliminary data.</text>
</comment>
<evidence type="ECO:0000313" key="2">
    <source>
        <dbReference type="EMBL" id="MFC3076333.1"/>
    </source>
</evidence>
<evidence type="ECO:0000313" key="3">
    <source>
        <dbReference type="Proteomes" id="UP001595377"/>
    </source>
</evidence>
<reference evidence="3" key="1">
    <citation type="journal article" date="2019" name="Int. J. Syst. Evol. Microbiol.">
        <title>The Global Catalogue of Microorganisms (GCM) 10K type strain sequencing project: providing services to taxonomists for standard genome sequencing and annotation.</title>
        <authorList>
            <consortium name="The Broad Institute Genomics Platform"/>
            <consortium name="The Broad Institute Genome Sequencing Center for Infectious Disease"/>
            <person name="Wu L."/>
            <person name="Ma J."/>
        </authorList>
    </citation>
    <scope>NUCLEOTIDE SEQUENCE [LARGE SCALE GENOMIC DNA]</scope>
    <source>
        <strain evidence="3">KCTC 52677</strain>
    </source>
</reference>
<keyword evidence="3" id="KW-1185">Reference proteome</keyword>
<dbReference type="Proteomes" id="UP001595377">
    <property type="component" value="Unassembled WGS sequence"/>
</dbReference>
<protein>
    <submittedName>
        <fullName evidence="2">Uncharacterized protein</fullName>
    </submittedName>
</protein>
<feature type="chain" id="PRO_5046712565" evidence="1">
    <location>
        <begin position="21"/>
        <end position="112"/>
    </location>
</feature>
<name>A0ABV7DNR4_9HYPH</name>
<accession>A0ABV7DNR4</accession>
<dbReference type="RefSeq" id="WP_257316645.1">
    <property type="nucleotide sequence ID" value="NZ_JANFDG010000021.1"/>
</dbReference>
<feature type="signal peptide" evidence="1">
    <location>
        <begin position="1"/>
        <end position="20"/>
    </location>
</feature>
<dbReference type="EMBL" id="JBHRSP010000053">
    <property type="protein sequence ID" value="MFC3076333.1"/>
    <property type="molecule type" value="Genomic_DNA"/>
</dbReference>